<evidence type="ECO:0000256" key="2">
    <source>
        <dbReference type="ARBA" id="ARBA00008017"/>
    </source>
</evidence>
<feature type="transmembrane region" description="Helical" evidence="8">
    <location>
        <begin position="216"/>
        <end position="236"/>
    </location>
</feature>
<evidence type="ECO:0000259" key="11">
    <source>
        <dbReference type="Pfam" id="PF21088"/>
    </source>
</evidence>
<dbReference type="SUPFAM" id="SSF82861">
    <property type="entry name" value="Mechanosensitive channel protein MscS (YggB), transmembrane region"/>
    <property type="match status" value="1"/>
</dbReference>
<dbReference type="RefSeq" id="WP_211858540.1">
    <property type="nucleotide sequence ID" value="NZ_JAAGBB010000124.1"/>
</dbReference>
<evidence type="ECO:0000256" key="1">
    <source>
        <dbReference type="ARBA" id="ARBA00004651"/>
    </source>
</evidence>
<feature type="domain" description="Moderate conductance mechanosensitive channel YbiO-like transmembrane helix 1" evidence="12">
    <location>
        <begin position="329"/>
        <end position="405"/>
    </location>
</feature>
<comment type="subcellular location">
    <subcellularLocation>
        <location evidence="1">Cell membrane</location>
        <topology evidence="1">Multi-pass membrane protein</topology>
    </subcellularLocation>
</comment>
<feature type="transmembrane region" description="Helical" evidence="8">
    <location>
        <begin position="486"/>
        <end position="506"/>
    </location>
</feature>
<dbReference type="Pfam" id="PF21088">
    <property type="entry name" value="MS_channel_1st"/>
    <property type="match status" value="1"/>
</dbReference>
<dbReference type="PANTHER" id="PTHR30460">
    <property type="entry name" value="MODERATE CONDUCTANCE MECHANOSENSITIVE CHANNEL YBIO"/>
    <property type="match status" value="1"/>
</dbReference>
<dbReference type="Gene3D" id="3.30.70.100">
    <property type="match status" value="1"/>
</dbReference>
<evidence type="ECO:0000256" key="4">
    <source>
        <dbReference type="ARBA" id="ARBA00022692"/>
    </source>
</evidence>
<feature type="domain" description="Mechanosensitive ion channel MscS C-terminal" evidence="10">
    <location>
        <begin position="581"/>
        <end position="666"/>
    </location>
</feature>
<dbReference type="InterPro" id="IPR057485">
    <property type="entry name" value="YbiO-like_TM1"/>
</dbReference>
<evidence type="ECO:0000256" key="5">
    <source>
        <dbReference type="ARBA" id="ARBA00022989"/>
    </source>
</evidence>
<feature type="transmembrane region" description="Helical" evidence="8">
    <location>
        <begin position="461"/>
        <end position="480"/>
    </location>
</feature>
<keyword evidence="14" id="KW-1185">Reference proteome</keyword>
<keyword evidence="4 8" id="KW-0812">Transmembrane</keyword>
<dbReference type="Gene3D" id="2.30.30.60">
    <property type="match status" value="1"/>
</dbReference>
<dbReference type="SUPFAM" id="SSF82689">
    <property type="entry name" value="Mechanosensitive channel protein MscS (YggB), C-terminal domain"/>
    <property type="match status" value="1"/>
</dbReference>
<feature type="transmembrane region" description="Helical" evidence="8">
    <location>
        <begin position="415"/>
        <end position="440"/>
    </location>
</feature>
<feature type="domain" description="Mechanosensitive ion channel transmembrane helices 2/3" evidence="11">
    <location>
        <begin position="469"/>
        <end position="509"/>
    </location>
</feature>
<dbReference type="Pfam" id="PF00924">
    <property type="entry name" value="MS_channel_2nd"/>
    <property type="match status" value="1"/>
</dbReference>
<feature type="domain" description="Mechanosensitive ion channel MscS" evidence="9">
    <location>
        <begin position="511"/>
        <end position="574"/>
    </location>
</feature>
<keyword evidence="5 8" id="KW-1133">Transmembrane helix</keyword>
<accession>A0ABS5FA73</accession>
<dbReference type="InterPro" id="IPR010920">
    <property type="entry name" value="LSM_dom_sf"/>
</dbReference>
<evidence type="ECO:0000313" key="13">
    <source>
        <dbReference type="EMBL" id="MBR0669471.1"/>
    </source>
</evidence>
<dbReference type="Gene3D" id="1.10.287.1260">
    <property type="match status" value="1"/>
</dbReference>
<feature type="non-terminal residue" evidence="13">
    <location>
        <position position="1"/>
    </location>
</feature>
<dbReference type="Proteomes" id="UP001196870">
    <property type="component" value="Unassembled WGS sequence"/>
</dbReference>
<proteinExistence type="inferred from homology"/>
<gene>
    <name evidence="13" type="ORF">GXW71_34330</name>
</gene>
<feature type="transmembrane region" description="Helical" evidence="8">
    <location>
        <begin position="242"/>
        <end position="260"/>
    </location>
</feature>
<feature type="transmembrane region" description="Helical" evidence="8">
    <location>
        <begin position="328"/>
        <end position="346"/>
    </location>
</feature>
<keyword evidence="3" id="KW-1003">Cell membrane</keyword>
<dbReference type="InterPro" id="IPR023408">
    <property type="entry name" value="MscS_beta-dom_sf"/>
</dbReference>
<protein>
    <submittedName>
        <fullName evidence="13">Mechanosensitive ion channel</fullName>
    </submittedName>
</protein>
<dbReference type="SUPFAM" id="SSF50182">
    <property type="entry name" value="Sm-like ribonucleoproteins"/>
    <property type="match status" value="1"/>
</dbReference>
<comment type="caution">
    <text evidence="13">The sequence shown here is derived from an EMBL/GenBank/DDBJ whole genome shotgun (WGS) entry which is preliminary data.</text>
</comment>
<dbReference type="PANTHER" id="PTHR30460:SF0">
    <property type="entry name" value="MODERATE CONDUCTANCE MECHANOSENSITIVE CHANNEL YBIO"/>
    <property type="match status" value="1"/>
</dbReference>
<dbReference type="InterPro" id="IPR006685">
    <property type="entry name" value="MscS_channel_2nd"/>
</dbReference>
<evidence type="ECO:0000256" key="7">
    <source>
        <dbReference type="SAM" id="MobiDB-lite"/>
    </source>
</evidence>
<dbReference type="EMBL" id="JAAGBB010000124">
    <property type="protein sequence ID" value="MBR0669471.1"/>
    <property type="molecule type" value="Genomic_DNA"/>
</dbReference>
<dbReference type="InterPro" id="IPR045276">
    <property type="entry name" value="YbiO_bact"/>
</dbReference>
<evidence type="ECO:0000256" key="8">
    <source>
        <dbReference type="SAM" id="Phobius"/>
    </source>
</evidence>
<reference evidence="14" key="1">
    <citation type="journal article" date="2021" name="Syst. Appl. Microbiol.">
        <title>Roseomonas hellenica sp. nov., isolated from roots of wild-growing Alkanna tinctoria.</title>
        <authorList>
            <person name="Rat A."/>
            <person name="Naranjo H.D."/>
            <person name="Lebbe L."/>
            <person name="Cnockaert M."/>
            <person name="Krigas N."/>
            <person name="Grigoriadou K."/>
            <person name="Maloupa E."/>
            <person name="Willems A."/>
        </authorList>
    </citation>
    <scope>NUCLEOTIDE SEQUENCE [LARGE SCALE GENOMIC DNA]</scope>
    <source>
        <strain evidence="14">LMG 31523</strain>
    </source>
</reference>
<dbReference type="InterPro" id="IPR011014">
    <property type="entry name" value="MscS_channel_TM-2"/>
</dbReference>
<dbReference type="InterPro" id="IPR049278">
    <property type="entry name" value="MS_channel_C"/>
</dbReference>
<dbReference type="InterPro" id="IPR011066">
    <property type="entry name" value="MscS_channel_C_sf"/>
</dbReference>
<evidence type="ECO:0000256" key="3">
    <source>
        <dbReference type="ARBA" id="ARBA00022475"/>
    </source>
</evidence>
<comment type="similarity">
    <text evidence="2">Belongs to the MscS (TC 1.A.23) family.</text>
</comment>
<feature type="transmembrane region" description="Helical" evidence="8">
    <location>
        <begin position="295"/>
        <end position="316"/>
    </location>
</feature>
<evidence type="ECO:0000313" key="14">
    <source>
        <dbReference type="Proteomes" id="UP001196870"/>
    </source>
</evidence>
<feature type="transmembrane region" description="Helical" evidence="8">
    <location>
        <begin position="133"/>
        <end position="155"/>
    </location>
</feature>
<feature type="compositionally biased region" description="Pro residues" evidence="7">
    <location>
        <begin position="1"/>
        <end position="22"/>
    </location>
</feature>
<feature type="transmembrane region" description="Helical" evidence="8">
    <location>
        <begin position="377"/>
        <end position="395"/>
    </location>
</feature>
<sequence length="688" mass="73968">AAEPAAPAPAPAAALPPAPPSPANDLLAPNTLGAQLLMGASQRLSALSDQLVAAVQALTDIPAMARWASAVARDPVTQRRVLDAGWKLVLIFGLGLLAEWLAHRALRRPRDALDAMAPVSGGNWRWLRRIPLVIARLGLDLVPVGAFAIVSYGLISAVNPLPTTQLVILTVNNAYMVSRAVMASSRMLLSPASAPLRLLPVADETAAYITVWLRRITLVIVFGYAMAEAGLLFGLPWSAYDFITRVCLLVVTLFLIIVILQNRQAIADVLRAPELPETQRPAAGRRFARSARDRLAEVWHILAILWLLAAWGVWALQVREGFERLTRVSLLTVVILVAAKLIDVVARRAIQRGFRVGPDLAGRYPGLEARANRYLPALKGIVTAIVTILAGLLLLEAWGLDSFSWFAQGQLGNRLVSSLVSIGFTVFLAVLVWEVVNAAIARHLQRLARDAQAARSARVRTLLPMLRTALLVFILVFVALNALSEIGVNVAPLLAGAGVIGLAIGFGSQKLVQDVITGIFLLFEDAVAVGDVVQLGGLTGVVEQLSIRSIKLRALDGAVHIIPFSAVTTVTNNTRDFAFAVLDIALAYGQDLDSVTTVLKDIVTEMRGEGRWRTAIRDDMDIMGVDKLAEGGLTLRCRVKTDPTQRWPVQRELNRRIERSFGANGILMYPLAAPAPAPAPAPASAAAG</sequence>
<evidence type="ECO:0000259" key="12">
    <source>
        <dbReference type="Pfam" id="PF25392"/>
    </source>
</evidence>
<dbReference type="Pfam" id="PF21082">
    <property type="entry name" value="MS_channel_3rd"/>
    <property type="match status" value="1"/>
</dbReference>
<dbReference type="Pfam" id="PF25392">
    <property type="entry name" value="MS_channel_TM1"/>
    <property type="match status" value="1"/>
</dbReference>
<evidence type="ECO:0000259" key="10">
    <source>
        <dbReference type="Pfam" id="PF21082"/>
    </source>
</evidence>
<name>A0ABS5FA73_9PROT</name>
<keyword evidence="6 8" id="KW-0472">Membrane</keyword>
<dbReference type="InterPro" id="IPR049142">
    <property type="entry name" value="MS_channel_1st"/>
</dbReference>
<organism evidence="13 14">
    <name type="scientific">Plastoroseomonas hellenica</name>
    <dbReference type="NCBI Taxonomy" id="2687306"/>
    <lineage>
        <taxon>Bacteria</taxon>
        <taxon>Pseudomonadati</taxon>
        <taxon>Pseudomonadota</taxon>
        <taxon>Alphaproteobacteria</taxon>
        <taxon>Acetobacterales</taxon>
        <taxon>Acetobacteraceae</taxon>
        <taxon>Plastoroseomonas</taxon>
    </lineage>
</organism>
<evidence type="ECO:0000256" key="6">
    <source>
        <dbReference type="ARBA" id="ARBA00023136"/>
    </source>
</evidence>
<feature type="region of interest" description="Disordered" evidence="7">
    <location>
        <begin position="1"/>
        <end position="25"/>
    </location>
</feature>
<evidence type="ECO:0000259" key="9">
    <source>
        <dbReference type="Pfam" id="PF00924"/>
    </source>
</evidence>